<protein>
    <recommendedName>
        <fullName evidence="2">Lysozyme inhibitor LprI-like N-terminal domain-containing protein</fullName>
    </recommendedName>
</protein>
<proteinExistence type="predicted"/>
<accession>A0A089PYA6</accession>
<organism evidence="3 4">
    <name type="scientific">Cedecea neteri</name>
    <dbReference type="NCBI Taxonomy" id="158822"/>
    <lineage>
        <taxon>Bacteria</taxon>
        <taxon>Pseudomonadati</taxon>
        <taxon>Pseudomonadota</taxon>
        <taxon>Gammaproteobacteria</taxon>
        <taxon>Enterobacterales</taxon>
        <taxon>Enterobacteriaceae</taxon>
        <taxon>Cedecea</taxon>
    </lineage>
</organism>
<dbReference type="PANTHER" id="PTHR39176:SF1">
    <property type="entry name" value="PERIPLASMIC PROTEIN"/>
    <property type="match status" value="1"/>
</dbReference>
<feature type="chain" id="PRO_5001848860" description="Lysozyme inhibitor LprI-like N-terminal domain-containing protein" evidence="1">
    <location>
        <begin position="20"/>
        <end position="130"/>
    </location>
</feature>
<evidence type="ECO:0000313" key="4">
    <source>
        <dbReference type="Proteomes" id="UP000029481"/>
    </source>
</evidence>
<evidence type="ECO:0000259" key="2">
    <source>
        <dbReference type="Pfam" id="PF07007"/>
    </source>
</evidence>
<reference evidence="3 4" key="1">
    <citation type="submission" date="2014-09" db="EMBL/GenBank/DDBJ databases">
        <title>Cedecea neteri SSMD04 Genome Sequencing.</title>
        <authorList>
            <person name="Tan J.-Y."/>
        </authorList>
    </citation>
    <scope>NUCLEOTIDE SEQUENCE [LARGE SCALE GENOMIC DNA]</scope>
    <source>
        <strain evidence="3 4">SSMD04</strain>
    </source>
</reference>
<feature type="domain" description="Lysozyme inhibitor LprI-like N-terminal" evidence="2">
    <location>
        <begin position="22"/>
        <end position="110"/>
    </location>
</feature>
<name>A0A089PYA6_9ENTR</name>
<dbReference type="Pfam" id="PF07007">
    <property type="entry name" value="LprI"/>
    <property type="match status" value="1"/>
</dbReference>
<keyword evidence="4" id="KW-1185">Reference proteome</keyword>
<dbReference type="EMBL" id="CP009451">
    <property type="protein sequence ID" value="AIR03936.1"/>
    <property type="molecule type" value="Genomic_DNA"/>
</dbReference>
<evidence type="ECO:0000256" key="1">
    <source>
        <dbReference type="SAM" id="SignalP"/>
    </source>
</evidence>
<keyword evidence="1" id="KW-0732">Signal</keyword>
<dbReference type="InterPro" id="IPR009739">
    <property type="entry name" value="LprI-like_N"/>
</dbReference>
<dbReference type="KEGG" id="cnt:JT31_04720"/>
<feature type="signal peptide" evidence="1">
    <location>
        <begin position="1"/>
        <end position="19"/>
    </location>
</feature>
<dbReference type="PANTHER" id="PTHR39176">
    <property type="entry name" value="PERIPLASMIC PROTEIN-RELATED"/>
    <property type="match status" value="1"/>
</dbReference>
<dbReference type="Proteomes" id="UP000029481">
    <property type="component" value="Chromosome"/>
</dbReference>
<sequence>MKRVCLLVGGLLLSGAAMADGCDAATTQADMNQCYAAEYKKQDEQLNKTYKEVMSRATDKQKAQLKKAQNAWIAFRDADCDFMSSGAEQGSVYPMVRANCLADKTLERTELLKGTLECEEGDVSCVLPPK</sequence>
<gene>
    <name evidence="3" type="ORF">JT31_04720</name>
</gene>
<dbReference type="AlphaFoldDB" id="A0A089PYA6"/>
<dbReference type="OrthoDB" id="7340239at2"/>
<dbReference type="RefSeq" id="WP_038473834.1">
    <property type="nucleotide sequence ID" value="NZ_CP009451.1"/>
</dbReference>
<dbReference type="Gene3D" id="1.20.1270.180">
    <property type="match status" value="1"/>
</dbReference>
<evidence type="ECO:0000313" key="3">
    <source>
        <dbReference type="EMBL" id="AIR03936.1"/>
    </source>
</evidence>